<gene>
    <name evidence="2" type="ORF">SFRICE_020468</name>
</gene>
<feature type="compositionally biased region" description="Polar residues" evidence="1">
    <location>
        <begin position="134"/>
        <end position="148"/>
    </location>
</feature>
<protein>
    <submittedName>
        <fullName evidence="2">SFRICE_020468</fullName>
    </submittedName>
</protein>
<feature type="compositionally biased region" description="Polar residues" evidence="1">
    <location>
        <begin position="19"/>
        <end position="28"/>
    </location>
</feature>
<name>A0A2H1V1U1_SPOFR</name>
<accession>A0A2H1V1U1</accession>
<reference evidence="2" key="1">
    <citation type="submission" date="2016-07" db="EMBL/GenBank/DDBJ databases">
        <authorList>
            <person name="Bretaudeau A."/>
        </authorList>
    </citation>
    <scope>NUCLEOTIDE SEQUENCE</scope>
    <source>
        <strain evidence="2">Rice</strain>
        <tissue evidence="2">Whole body</tissue>
    </source>
</reference>
<sequence length="208" mass="23591">MISERFTGRPNIVIFLPPNQKQEPTESPMSGKHLRQARRNKKCSYGSADMDILETWDIESRRRREINPEKNSSSSHHDIVPEREVDSDYFQYFLLACLCRNLTGAIPTGPHLWWSDGSLRRAQNATRRTHESGSGRTASYPCSPSADSHLQWPEIVPRSPTPKVSVATAGARRRQHPSLVASYQSLDQFRKREVAAANHILENTTLLS</sequence>
<feature type="region of interest" description="Disordered" evidence="1">
    <location>
        <begin position="124"/>
        <end position="172"/>
    </location>
</feature>
<dbReference type="AlphaFoldDB" id="A0A2H1V1U1"/>
<dbReference type="EMBL" id="ODYU01000266">
    <property type="protein sequence ID" value="SOQ34736.1"/>
    <property type="molecule type" value="Genomic_DNA"/>
</dbReference>
<evidence type="ECO:0000256" key="1">
    <source>
        <dbReference type="SAM" id="MobiDB-lite"/>
    </source>
</evidence>
<feature type="region of interest" description="Disordered" evidence="1">
    <location>
        <begin position="18"/>
        <end position="42"/>
    </location>
</feature>
<proteinExistence type="predicted"/>
<evidence type="ECO:0000313" key="2">
    <source>
        <dbReference type="EMBL" id="SOQ34736.1"/>
    </source>
</evidence>
<feature type="compositionally biased region" description="Basic residues" evidence="1">
    <location>
        <begin position="32"/>
        <end position="42"/>
    </location>
</feature>
<organism evidence="2">
    <name type="scientific">Spodoptera frugiperda</name>
    <name type="common">Fall armyworm</name>
    <dbReference type="NCBI Taxonomy" id="7108"/>
    <lineage>
        <taxon>Eukaryota</taxon>
        <taxon>Metazoa</taxon>
        <taxon>Ecdysozoa</taxon>
        <taxon>Arthropoda</taxon>
        <taxon>Hexapoda</taxon>
        <taxon>Insecta</taxon>
        <taxon>Pterygota</taxon>
        <taxon>Neoptera</taxon>
        <taxon>Endopterygota</taxon>
        <taxon>Lepidoptera</taxon>
        <taxon>Glossata</taxon>
        <taxon>Ditrysia</taxon>
        <taxon>Noctuoidea</taxon>
        <taxon>Noctuidae</taxon>
        <taxon>Amphipyrinae</taxon>
        <taxon>Spodoptera</taxon>
    </lineage>
</organism>